<organism evidence="1 2">
    <name type="scientific">Lolium multiflorum</name>
    <name type="common">Italian ryegrass</name>
    <name type="synonym">Lolium perenne subsp. multiflorum</name>
    <dbReference type="NCBI Taxonomy" id="4521"/>
    <lineage>
        <taxon>Eukaryota</taxon>
        <taxon>Viridiplantae</taxon>
        <taxon>Streptophyta</taxon>
        <taxon>Embryophyta</taxon>
        <taxon>Tracheophyta</taxon>
        <taxon>Spermatophyta</taxon>
        <taxon>Magnoliopsida</taxon>
        <taxon>Liliopsida</taxon>
        <taxon>Poales</taxon>
        <taxon>Poaceae</taxon>
        <taxon>BOP clade</taxon>
        <taxon>Pooideae</taxon>
        <taxon>Poodae</taxon>
        <taxon>Poeae</taxon>
        <taxon>Poeae Chloroplast Group 2 (Poeae type)</taxon>
        <taxon>Loliodinae</taxon>
        <taxon>Loliinae</taxon>
        <taxon>Lolium</taxon>
    </lineage>
</organism>
<sequence length="257" mass="28071">MASERGRTRQIDADHHVRRREAVQIRTISSPAMAGDGQIKAATAEAISASREPKGGLGLGHSEKTTRLDCLNRLEEDYDNNEGAEIIGYEEPDLSGGSPQFAAAPQEAPVLPHATVVPDAPVVVDGASAPTAQQLANLITVRLTQDNYLYWCAQILPLLRSRLDGYVDGSCPPRSVAAFLADGTRVKTLSDTLTSIGQPLRDEEFTEYILHGLDSDYDNLVEHVNGRETPIKQLLWVYFMGVPSTVPRSGKPGWPRW</sequence>
<evidence type="ECO:0000313" key="1">
    <source>
        <dbReference type="EMBL" id="KAK1609409.1"/>
    </source>
</evidence>
<protein>
    <recommendedName>
        <fullName evidence="3">Retrotransposon Copia-like N-terminal domain-containing protein</fullName>
    </recommendedName>
</protein>
<dbReference type="AlphaFoldDB" id="A0AAD8VJZ8"/>
<dbReference type="EMBL" id="JAUUTY010000007">
    <property type="protein sequence ID" value="KAK1609409.1"/>
    <property type="molecule type" value="Genomic_DNA"/>
</dbReference>
<proteinExistence type="predicted"/>
<gene>
    <name evidence="1" type="ORF">QYE76_033082</name>
</gene>
<dbReference type="PANTHER" id="PTHR47481:SF31">
    <property type="entry name" value="OS01G0873500 PROTEIN"/>
    <property type="match status" value="1"/>
</dbReference>
<name>A0AAD8VJZ8_LOLMU</name>
<keyword evidence="2" id="KW-1185">Reference proteome</keyword>
<evidence type="ECO:0008006" key="3">
    <source>
        <dbReference type="Google" id="ProtNLM"/>
    </source>
</evidence>
<accession>A0AAD8VJZ8</accession>
<comment type="caution">
    <text evidence="1">The sequence shown here is derived from an EMBL/GenBank/DDBJ whole genome shotgun (WGS) entry which is preliminary data.</text>
</comment>
<dbReference type="Proteomes" id="UP001231189">
    <property type="component" value="Unassembled WGS sequence"/>
</dbReference>
<dbReference type="PANTHER" id="PTHR47481">
    <property type="match status" value="1"/>
</dbReference>
<evidence type="ECO:0000313" key="2">
    <source>
        <dbReference type="Proteomes" id="UP001231189"/>
    </source>
</evidence>
<reference evidence="1" key="1">
    <citation type="submission" date="2023-07" db="EMBL/GenBank/DDBJ databases">
        <title>A chromosome-level genome assembly of Lolium multiflorum.</title>
        <authorList>
            <person name="Chen Y."/>
            <person name="Copetti D."/>
            <person name="Kolliker R."/>
            <person name="Studer B."/>
        </authorList>
    </citation>
    <scope>NUCLEOTIDE SEQUENCE</scope>
    <source>
        <strain evidence="1">02402/16</strain>
        <tissue evidence="1">Leaf</tissue>
    </source>
</reference>